<dbReference type="GO" id="GO:0015930">
    <property type="term" value="F:glutamate synthase activity"/>
    <property type="evidence" value="ECO:0007669"/>
    <property type="project" value="InterPro"/>
</dbReference>
<dbReference type="SUPFAM" id="SSF51395">
    <property type="entry name" value="FMN-linked oxidoreductases"/>
    <property type="match status" value="1"/>
</dbReference>
<evidence type="ECO:0000313" key="5">
    <source>
        <dbReference type="EMBL" id="SFR37129.1"/>
    </source>
</evidence>
<dbReference type="InterPro" id="IPR002932">
    <property type="entry name" value="Glu_synthdom"/>
</dbReference>
<keyword evidence="3" id="KW-0472">Membrane</keyword>
<protein>
    <submittedName>
        <fullName evidence="5">Glutamate synthase domain-containing protein 2</fullName>
    </submittedName>
</protein>
<comment type="similarity">
    <text evidence="1 2">Belongs to the glutamate synthase family.</text>
</comment>
<evidence type="ECO:0000256" key="2">
    <source>
        <dbReference type="PIRNR" id="PIRNR006429"/>
    </source>
</evidence>
<gene>
    <name evidence="5" type="ORF">SAMN04488002_0887</name>
</gene>
<feature type="transmembrane region" description="Helical" evidence="3">
    <location>
        <begin position="6"/>
        <end position="35"/>
    </location>
</feature>
<organism evidence="5 6">
    <name type="scientific">Litoreibacter janthinus</name>
    <dbReference type="NCBI Taxonomy" id="670154"/>
    <lineage>
        <taxon>Bacteria</taxon>
        <taxon>Pseudomonadati</taxon>
        <taxon>Pseudomonadota</taxon>
        <taxon>Alphaproteobacteria</taxon>
        <taxon>Rhodobacterales</taxon>
        <taxon>Roseobacteraceae</taxon>
        <taxon>Litoreibacter</taxon>
    </lineage>
</organism>
<dbReference type="Gene3D" id="3.20.20.70">
    <property type="entry name" value="Aldolase class I"/>
    <property type="match status" value="1"/>
</dbReference>
<reference evidence="6" key="1">
    <citation type="submission" date="2016-10" db="EMBL/GenBank/DDBJ databases">
        <authorList>
            <person name="Varghese N."/>
            <person name="Submissions S."/>
        </authorList>
    </citation>
    <scope>NUCLEOTIDE SEQUENCE [LARGE SCALE GENOMIC DNA]</scope>
    <source>
        <strain evidence="6">DSM 26921</strain>
    </source>
</reference>
<sequence>MWMFDWAGWVIEVMALAFVGVIGLLVLLALIMFVIDRAQTSDAIRRNYPVIGRFRHIFTELGEFFRQYFFAMDREELPFNRAQRDWVNRATTGEGNTVAFGSTRNLSVVGTPLFVNAAFPPLDNQFSSSEPLVIGPAARHPYEAKSFFNLSGMSYGAISRPAVTALSRGAKEAGIWMNTGEGGLSPYHLEGGADIVFQIGTAKYGVRHKDGSLNDEKLREVASHPEVKMFEIKLAQGAKPGKGGILPGAKVTAEIAAIRGIDEGQDSISPNRHVEVSNFAELLDMIAHVREITGKPTGIKTVFGSDQPFRELFDLVLQRDEAPDFITLGGGEGGTGAAPLPLMDLVGVPIKEALPEVANLLREYGLKDRIRLIASGKLMVPGDVAWALAAGADFVTSARGFMFSLGCIQALKCNKNTCPTGITTHDPRFQKGLVPEDKYKKVAHYAKGIVKEVELIAHSVGVSEPRQMRREHVRIVQDTGKSVGMDVLYPLKDRV</sequence>
<keyword evidence="3" id="KW-0812">Transmembrane</keyword>
<feature type="domain" description="Glutamate synthase" evidence="4">
    <location>
        <begin position="141"/>
        <end position="462"/>
    </location>
</feature>
<proteinExistence type="inferred from homology"/>
<dbReference type="Pfam" id="PF01645">
    <property type="entry name" value="Glu_synthase"/>
    <property type="match status" value="1"/>
</dbReference>
<dbReference type="STRING" id="670154.SAMN04488002_0887"/>
<dbReference type="PIRSF" id="PIRSF006429">
    <property type="entry name" value="GOGAT_lg_2"/>
    <property type="match status" value="1"/>
</dbReference>
<name>A0A1I6G4L3_9RHOB</name>
<dbReference type="EMBL" id="FOYO01000001">
    <property type="protein sequence ID" value="SFR37129.1"/>
    <property type="molecule type" value="Genomic_DNA"/>
</dbReference>
<dbReference type="PANTHER" id="PTHR43819">
    <property type="entry name" value="ARCHAEAL-TYPE GLUTAMATE SYNTHASE [NADPH]"/>
    <property type="match status" value="1"/>
</dbReference>
<dbReference type="GO" id="GO:0006537">
    <property type="term" value="P:glutamate biosynthetic process"/>
    <property type="evidence" value="ECO:0007669"/>
    <property type="project" value="InterPro"/>
</dbReference>
<keyword evidence="6" id="KW-1185">Reference proteome</keyword>
<evidence type="ECO:0000256" key="1">
    <source>
        <dbReference type="ARBA" id="ARBA00009716"/>
    </source>
</evidence>
<dbReference type="InterPro" id="IPR013785">
    <property type="entry name" value="Aldolase_TIM"/>
</dbReference>
<dbReference type="InterPro" id="IPR024188">
    <property type="entry name" value="GltB"/>
</dbReference>
<dbReference type="Proteomes" id="UP000199658">
    <property type="component" value="Unassembled WGS sequence"/>
</dbReference>
<dbReference type="AlphaFoldDB" id="A0A1I6G4L3"/>
<evidence type="ECO:0000259" key="4">
    <source>
        <dbReference type="Pfam" id="PF01645"/>
    </source>
</evidence>
<dbReference type="OrthoDB" id="9758182at2"/>
<evidence type="ECO:0000256" key="3">
    <source>
        <dbReference type="SAM" id="Phobius"/>
    </source>
</evidence>
<keyword evidence="3" id="KW-1133">Transmembrane helix</keyword>
<accession>A0A1I6G4L3</accession>
<dbReference type="PANTHER" id="PTHR43819:SF1">
    <property type="entry name" value="ARCHAEAL-TYPE GLUTAMATE SYNTHASE [NADPH]"/>
    <property type="match status" value="1"/>
</dbReference>
<dbReference type="RefSeq" id="WP_090213007.1">
    <property type="nucleotide sequence ID" value="NZ_FOYO01000001.1"/>
</dbReference>
<dbReference type="CDD" id="cd02808">
    <property type="entry name" value="GltS_FMN"/>
    <property type="match status" value="1"/>
</dbReference>
<evidence type="ECO:0000313" key="6">
    <source>
        <dbReference type="Proteomes" id="UP000199658"/>
    </source>
</evidence>